<protein>
    <submittedName>
        <fullName evidence="4 5">Uncharacterized protein LOC115880181</fullName>
    </submittedName>
    <submittedName>
        <fullName evidence="7 8">Uncharacterized protein LOC115880874</fullName>
    </submittedName>
    <submittedName>
        <fullName evidence="9 10">Uncharacterized protein LOC115883495</fullName>
    </submittedName>
    <submittedName>
        <fullName evidence="11 12">Uncharacterized protein LOC115884507 isoform X2</fullName>
    </submittedName>
</protein>
<keyword evidence="3" id="KW-1185">Reference proteome</keyword>
<organism evidence="3 11">
    <name type="scientific">Sitophilus oryzae</name>
    <name type="common">Rice weevil</name>
    <name type="synonym">Curculio oryzae</name>
    <dbReference type="NCBI Taxonomy" id="7048"/>
    <lineage>
        <taxon>Eukaryota</taxon>
        <taxon>Metazoa</taxon>
        <taxon>Ecdysozoa</taxon>
        <taxon>Arthropoda</taxon>
        <taxon>Hexapoda</taxon>
        <taxon>Insecta</taxon>
        <taxon>Pterygota</taxon>
        <taxon>Neoptera</taxon>
        <taxon>Endopterygota</taxon>
        <taxon>Coleoptera</taxon>
        <taxon>Polyphaga</taxon>
        <taxon>Cucujiformia</taxon>
        <taxon>Curculionidae</taxon>
        <taxon>Dryophthorinae</taxon>
        <taxon>Sitophilus</taxon>
    </lineage>
</organism>
<dbReference type="RefSeq" id="XP_030757724.1">
    <property type="nucleotide sequence ID" value="XM_030901864.1"/>
</dbReference>
<proteinExistence type="predicted"/>
<evidence type="ECO:0000313" key="5">
    <source>
        <dbReference type="RefSeq" id="XP_030753187.1"/>
    </source>
</evidence>
<evidence type="ECO:0000313" key="6">
    <source>
        <dbReference type="RefSeq" id="XP_030753192.1"/>
    </source>
</evidence>
<dbReference type="PANTHER" id="PTHR34153:SF2">
    <property type="entry name" value="SI:CH211-262H13.3-RELATED"/>
    <property type="match status" value="1"/>
</dbReference>
<evidence type="ECO:0000313" key="9">
    <source>
        <dbReference type="RefSeq" id="XP_030757722.1"/>
    </source>
</evidence>
<feature type="region of interest" description="Disordered" evidence="1">
    <location>
        <begin position="104"/>
        <end position="193"/>
    </location>
</feature>
<evidence type="ECO:0000313" key="11">
    <source>
        <dbReference type="RefSeq" id="XP_030758966.1"/>
    </source>
</evidence>
<dbReference type="KEGG" id="soy:115880874"/>
<dbReference type="RefSeq" id="XP_030753187.1">
    <property type="nucleotide sequence ID" value="XM_030897327.1"/>
</dbReference>
<dbReference type="RefSeq" id="XP_030758967.1">
    <property type="nucleotide sequence ID" value="XM_030903107.1"/>
</dbReference>
<dbReference type="RefSeq" id="XP_030753180.1">
    <property type="nucleotide sequence ID" value="XM_030897320.1"/>
</dbReference>
<dbReference type="Pfam" id="PF16064">
    <property type="entry name" value="DUF4806"/>
    <property type="match status" value="1"/>
</dbReference>
<dbReference type="GeneID" id="115884507"/>
<feature type="compositionally biased region" description="Polar residues" evidence="1">
    <location>
        <begin position="158"/>
        <end position="179"/>
    </location>
</feature>
<dbReference type="KEGG" id="soy:115880181"/>
<dbReference type="RefSeq" id="XP_030754057.1">
    <property type="nucleotide sequence ID" value="XM_030898197.1"/>
</dbReference>
<evidence type="ECO:0000313" key="12">
    <source>
        <dbReference type="RefSeq" id="XP_030758967.1"/>
    </source>
</evidence>
<dbReference type="InterPro" id="IPR032071">
    <property type="entry name" value="DUF4806"/>
</dbReference>
<feature type="compositionally biased region" description="Basic and acidic residues" evidence="1">
    <location>
        <begin position="122"/>
        <end position="144"/>
    </location>
</feature>
<dbReference type="OrthoDB" id="6614320at2759"/>
<name>A0A6J2Y6X1_SITOR</name>
<dbReference type="PANTHER" id="PTHR34153">
    <property type="entry name" value="SI:CH211-262H13.3-RELATED-RELATED"/>
    <property type="match status" value="1"/>
</dbReference>
<evidence type="ECO:0000313" key="4">
    <source>
        <dbReference type="RefSeq" id="XP_030753180.1"/>
    </source>
</evidence>
<dbReference type="RefSeq" id="XP_030754058.1">
    <property type="nucleotide sequence ID" value="XM_030898198.1"/>
</dbReference>
<evidence type="ECO:0000313" key="8">
    <source>
        <dbReference type="RefSeq" id="XP_030754058.1"/>
    </source>
</evidence>
<evidence type="ECO:0000313" key="7">
    <source>
        <dbReference type="RefSeq" id="XP_030754057.1"/>
    </source>
</evidence>
<dbReference type="RefSeq" id="XP_030758966.1">
    <property type="nucleotide sequence ID" value="XM_030903106.1"/>
</dbReference>
<dbReference type="RefSeq" id="XP_030753192.1">
    <property type="nucleotide sequence ID" value="XM_030897332.1"/>
</dbReference>
<accession>A0A6J2Y6X1</accession>
<feature type="compositionally biased region" description="Basic and acidic residues" evidence="1">
    <location>
        <begin position="184"/>
        <end position="193"/>
    </location>
</feature>
<feature type="domain" description="DUF4806" evidence="2">
    <location>
        <begin position="242"/>
        <end position="319"/>
    </location>
</feature>
<evidence type="ECO:0000313" key="3">
    <source>
        <dbReference type="Proteomes" id="UP000504635"/>
    </source>
</evidence>
<reference evidence="4 5" key="1">
    <citation type="submission" date="2025-04" db="UniProtKB">
        <authorList>
            <consortium name="RefSeq"/>
        </authorList>
    </citation>
    <scope>IDENTIFICATION</scope>
    <source>
        <tissue evidence="4 5">Gonads</tissue>
    </source>
</reference>
<evidence type="ECO:0000256" key="1">
    <source>
        <dbReference type="SAM" id="MobiDB-lite"/>
    </source>
</evidence>
<sequence>MQPWVVIAFDEEDSVAVVPNTWLFQAENSKDMCKWPPNSRNATGYVKRRDKPGPDWQHYPITILGDYASYDIALRKAQKAEETSELSSNNDTIKRKRTKNLKYVPCTSSSESEKEEADSETEYPKTPKIRHTEMSKRREARESENILSQMGSKCRSLQVATPKNSPTTSFLSPSPQPQCQFPKPLERDNAPSEKEFRKQVLTKLSIIMAKLGRQDEQLDNIEALLAIRPNDMDLYSNTGIEKIPVSNEDELALLEQFITEPLNFKALAKELSRLGGNMVPEITRKIMYRIMTNEFAQLYSWEGGKGKRKFVNLTLSKVVIDAVRCNKRTANACEDEVILEIKRWLVKAKERISNKNKRRERLAENQEEQLGR</sequence>
<evidence type="ECO:0000313" key="10">
    <source>
        <dbReference type="RefSeq" id="XP_030757724.1"/>
    </source>
</evidence>
<gene>
    <name evidence="11 12" type="primary">LOC115884507</name>
    <name evidence="4 5 6" type="synonym">LOC115880181</name>
    <name evidence="7 8" type="synonym">LOC115880874</name>
    <name evidence="9 10" type="synonym">LOC115883495</name>
</gene>
<dbReference type="Proteomes" id="UP000504635">
    <property type="component" value="Unplaced"/>
</dbReference>
<evidence type="ECO:0000259" key="2">
    <source>
        <dbReference type="Pfam" id="PF16064"/>
    </source>
</evidence>
<dbReference type="AlphaFoldDB" id="A0A6J2Y6X1"/>
<dbReference type="KEGG" id="soy:115883495"/>
<dbReference type="RefSeq" id="XP_030757722.1">
    <property type="nucleotide sequence ID" value="XM_030901862.1"/>
</dbReference>